<feature type="region of interest" description="Disordered" evidence="3">
    <location>
        <begin position="23"/>
        <end position="96"/>
    </location>
</feature>
<keyword evidence="1" id="KW-0597">Phosphoprotein</keyword>
<feature type="compositionally biased region" description="Polar residues" evidence="3">
    <location>
        <begin position="840"/>
        <end position="857"/>
    </location>
</feature>
<feature type="region of interest" description="Disordered" evidence="3">
    <location>
        <begin position="736"/>
        <end position="968"/>
    </location>
</feature>
<dbReference type="PROSITE" id="PS50003">
    <property type="entry name" value="PH_DOMAIN"/>
    <property type="match status" value="1"/>
</dbReference>
<reference evidence="5 6" key="1">
    <citation type="submission" date="2024-04" db="EMBL/GenBank/DDBJ databases">
        <title>genome sequences of Mucor flavus KT1a and Helicostylum pulchrum KT1b strains isolated from the surface of a dry-aged beef.</title>
        <authorList>
            <person name="Toyotome T."/>
            <person name="Hosono M."/>
            <person name="Torimaru M."/>
            <person name="Fukuda K."/>
            <person name="Mikami N."/>
        </authorList>
    </citation>
    <scope>NUCLEOTIDE SEQUENCE [LARGE SCALE GENOMIC DNA]</scope>
    <source>
        <strain evidence="5 6">KT1a</strain>
    </source>
</reference>
<gene>
    <name evidence="5" type="ORF">MFLAVUS_005983</name>
</gene>
<feature type="region of interest" description="Disordered" evidence="3">
    <location>
        <begin position="507"/>
        <end position="651"/>
    </location>
</feature>
<feature type="compositionally biased region" description="Polar residues" evidence="3">
    <location>
        <begin position="595"/>
        <end position="607"/>
    </location>
</feature>
<feature type="compositionally biased region" description="Basic and acidic residues" evidence="3">
    <location>
        <begin position="911"/>
        <end position="921"/>
    </location>
</feature>
<dbReference type="EMBL" id="BAABUK010000013">
    <property type="protein sequence ID" value="GAA5812527.1"/>
    <property type="molecule type" value="Genomic_DNA"/>
</dbReference>
<organism evidence="5 6">
    <name type="scientific">Mucor flavus</name>
    <dbReference type="NCBI Taxonomy" id="439312"/>
    <lineage>
        <taxon>Eukaryota</taxon>
        <taxon>Fungi</taxon>
        <taxon>Fungi incertae sedis</taxon>
        <taxon>Mucoromycota</taxon>
        <taxon>Mucoromycotina</taxon>
        <taxon>Mucoromycetes</taxon>
        <taxon>Mucorales</taxon>
        <taxon>Mucorineae</taxon>
        <taxon>Mucoraceae</taxon>
        <taxon>Mucor</taxon>
    </lineage>
</organism>
<dbReference type="PANTHER" id="PTHR31941">
    <property type="entry name" value="CYTOSKELETAL SIGNALING PROTEIN SLM1"/>
    <property type="match status" value="1"/>
</dbReference>
<evidence type="ECO:0000256" key="2">
    <source>
        <dbReference type="SAM" id="Coils"/>
    </source>
</evidence>
<dbReference type="Pfam" id="PF20399">
    <property type="entry name" value="PH_20"/>
    <property type="match status" value="1"/>
</dbReference>
<dbReference type="InterPro" id="IPR011993">
    <property type="entry name" value="PH-like_dom_sf"/>
</dbReference>
<dbReference type="InterPro" id="IPR027267">
    <property type="entry name" value="AH/BAR_dom_sf"/>
</dbReference>
<feature type="compositionally biased region" description="Polar residues" evidence="3">
    <location>
        <begin position="736"/>
        <end position="765"/>
    </location>
</feature>
<dbReference type="Gene3D" id="2.30.29.30">
    <property type="entry name" value="Pleckstrin-homology domain (PH domain)/Phosphotyrosine-binding domain (PTB)"/>
    <property type="match status" value="1"/>
</dbReference>
<feature type="compositionally biased region" description="Polar residues" evidence="3">
    <location>
        <begin position="45"/>
        <end position="67"/>
    </location>
</feature>
<dbReference type="SMART" id="SM00233">
    <property type="entry name" value="PH"/>
    <property type="match status" value="1"/>
</dbReference>
<dbReference type="PANTHER" id="PTHR31941:SF1">
    <property type="entry name" value="CYTOSKELETAL SIGNALING PROTEIN SLM1"/>
    <property type="match status" value="1"/>
</dbReference>
<dbReference type="Gene3D" id="1.20.1270.60">
    <property type="entry name" value="Arfaptin homology (AH) domain/BAR domain"/>
    <property type="match status" value="1"/>
</dbReference>
<protein>
    <recommendedName>
        <fullName evidence="4">PH domain-containing protein</fullName>
    </recommendedName>
</protein>
<keyword evidence="6" id="KW-1185">Reference proteome</keyword>
<sequence length="968" mass="106777">MGRKQTASVLPHLPHGMAMPQVQVTGDRPMMPGQKSLPPADWRNSENNQLVPGMDNNVSRQKSSVSKQGIPWTDRTSKLQLSSDAEPPPVFSSTPSRAAVIRTARESKTQKQIQRMDGGINPVDLLTTRLESWRLAIKNLVSLFKKIVLVENRTSKGLVGASKEIELPFRNSNGQFLENGGIQDVWAALRDYTMQHGILHHDSAAYIQGAVIPSLRAIKTDIKTMILQIEKDKSLKSNFIYDSRIHVNRLITRLDKTIEADQRSPHAANQYEDPFLLNLSIIHAIRDLCDHENRLRDNISNLQQETAIFEQKVIENIRHILQNYHDYRIDNKIEDEDFIGNVTETFRQLKPATEWNNFVQRNKYNLVMENSVYKTEESVEYPNQKSRFVRASKIGPLQLKTGITKSWTEGIYILTPAGFLHGYKTPKHFQTNPLRPSFSIFVPNSTVASNGDTFEINCNKDKKMNLGTNSYVFRAPTRGDNQAWYSYLHGITEEFKTVPLLENTESNYTTTPMHRDLPPLPSSVLPIEPGHERRAIEGPPQSQNRQSGNDEQVNNTQQQERAYIQDSASNNNQRNLGQENTGLDQQKQERALPARSNTITGDNQLANITAAGQSTTTATSLGTQGGGDYASGSQTGNNTSGIQTGNDDYASGIHTGNNTSGFQTGNNTSGFQTGNSTSGNDDYASGIQTGNSTSGIHTGNNTSGFQTGNNTSGFQTGNNTSGFQTGNSTSGNDDYASGIQTGNNTSGFQTGNNTSGFQTGNSTSGIRAGNDDYASGIQTDNNTSGIRTGNDDYTSGSQTGNYSSALKSDKHEDKRLDEYNDAEKYAPTLNTQAKKDTLHSQEGTNNYTDNATSSGIYKNNGFLDKNGHANNNDQFNSADNLTSDEDVYAGGGKTGRSEPFHQRLSPTDEFGQEHRAVDKPDVSSPTNPHYDIRSHQSKIAEQFDDDDDDSFTLARRNYHSSKQGEPGL</sequence>
<accession>A0ABP9Z0A4</accession>
<dbReference type="SUPFAM" id="SSF50729">
    <property type="entry name" value="PH domain-like"/>
    <property type="match status" value="1"/>
</dbReference>
<dbReference type="Proteomes" id="UP001473302">
    <property type="component" value="Unassembled WGS sequence"/>
</dbReference>
<feature type="compositionally biased region" description="Polar residues" evidence="3">
    <location>
        <begin position="540"/>
        <end position="585"/>
    </location>
</feature>
<dbReference type="SUPFAM" id="SSF103657">
    <property type="entry name" value="BAR/IMD domain-like"/>
    <property type="match status" value="1"/>
</dbReference>
<dbReference type="InterPro" id="IPR001849">
    <property type="entry name" value="PH_domain"/>
</dbReference>
<feature type="domain" description="PH" evidence="4">
    <location>
        <begin position="390"/>
        <end position="493"/>
    </location>
</feature>
<evidence type="ECO:0000313" key="6">
    <source>
        <dbReference type="Proteomes" id="UP001473302"/>
    </source>
</evidence>
<evidence type="ECO:0000256" key="1">
    <source>
        <dbReference type="ARBA" id="ARBA00022553"/>
    </source>
</evidence>
<evidence type="ECO:0000259" key="4">
    <source>
        <dbReference type="PROSITE" id="PS50003"/>
    </source>
</evidence>
<dbReference type="InterPro" id="IPR046869">
    <property type="entry name" value="SLM1/RGC1-like_PH"/>
</dbReference>
<feature type="compositionally biased region" description="Polar residues" evidence="3">
    <location>
        <begin position="868"/>
        <end position="881"/>
    </location>
</feature>
<proteinExistence type="predicted"/>
<dbReference type="Pfam" id="PF20400">
    <property type="entry name" value="BAR_4"/>
    <property type="match status" value="1"/>
</dbReference>
<feature type="coiled-coil region" evidence="2">
    <location>
        <begin position="285"/>
        <end position="312"/>
    </location>
</feature>
<feature type="compositionally biased region" description="Polar residues" evidence="3">
    <location>
        <begin position="776"/>
        <end position="806"/>
    </location>
</feature>
<dbReference type="InterPro" id="IPR046868">
    <property type="entry name" value="BAR_4"/>
</dbReference>
<evidence type="ECO:0000256" key="3">
    <source>
        <dbReference type="SAM" id="MobiDB-lite"/>
    </source>
</evidence>
<comment type="caution">
    <text evidence="5">The sequence shown here is derived from an EMBL/GenBank/DDBJ whole genome shotgun (WGS) entry which is preliminary data.</text>
</comment>
<feature type="compositionally biased region" description="Basic and acidic residues" evidence="3">
    <location>
        <begin position="807"/>
        <end position="824"/>
    </location>
</feature>
<name>A0ABP9Z0A4_9FUNG</name>
<evidence type="ECO:0000313" key="5">
    <source>
        <dbReference type="EMBL" id="GAA5812527.1"/>
    </source>
</evidence>
<keyword evidence="2" id="KW-0175">Coiled coil</keyword>
<feature type="compositionally biased region" description="Low complexity" evidence="3">
    <location>
        <begin position="609"/>
        <end position="622"/>
    </location>
</feature>
<feature type="compositionally biased region" description="Polar residues" evidence="3">
    <location>
        <begin position="631"/>
        <end position="646"/>
    </location>
</feature>